<feature type="transmembrane region" description="Helical" evidence="5">
    <location>
        <begin position="102"/>
        <end position="128"/>
    </location>
</feature>
<protein>
    <recommendedName>
        <fullName evidence="8">DUF4870 domain-containing protein</fullName>
    </recommendedName>
</protein>
<evidence type="ECO:0000256" key="2">
    <source>
        <dbReference type="ARBA" id="ARBA00022692"/>
    </source>
</evidence>
<organism evidence="6 7">
    <name type="scientific">Canibacter oris</name>
    <dbReference type="NCBI Taxonomy" id="1365628"/>
    <lineage>
        <taxon>Bacteria</taxon>
        <taxon>Bacillati</taxon>
        <taxon>Actinomycetota</taxon>
        <taxon>Actinomycetes</taxon>
        <taxon>Micrococcales</taxon>
        <taxon>Microbacteriaceae</taxon>
        <taxon>Canibacter</taxon>
    </lineage>
</organism>
<name>A0A840DG19_9MICO</name>
<keyword evidence="3 5" id="KW-1133">Transmembrane helix</keyword>
<dbReference type="AlphaFoldDB" id="A0A840DG19"/>
<dbReference type="RefSeq" id="WP_124825006.1">
    <property type="nucleotide sequence ID" value="NZ_JACIFD010000013.1"/>
</dbReference>
<evidence type="ECO:0000256" key="4">
    <source>
        <dbReference type="ARBA" id="ARBA00023136"/>
    </source>
</evidence>
<feature type="transmembrane region" description="Helical" evidence="5">
    <location>
        <begin position="30"/>
        <end position="53"/>
    </location>
</feature>
<evidence type="ECO:0000313" key="6">
    <source>
        <dbReference type="EMBL" id="MBB4071994.1"/>
    </source>
</evidence>
<evidence type="ECO:0000256" key="3">
    <source>
        <dbReference type="ARBA" id="ARBA00022989"/>
    </source>
</evidence>
<keyword evidence="7" id="KW-1185">Reference proteome</keyword>
<gene>
    <name evidence="6" type="ORF">F5897_001317</name>
</gene>
<dbReference type="Pfam" id="PF09685">
    <property type="entry name" value="MamF_MmsF"/>
    <property type="match status" value="1"/>
</dbReference>
<proteinExistence type="predicted"/>
<sequence length="144" mass="15786">MSANAQYAAPQYAQPEVTAEERTWSLASHLSILVGLLLSAGLLMWIPALVIYLMKKDESWFVREHSSGSLNFALNMLVWQLIGGLLVVLGIIFLVLVVPLVFLIVGGLILLASYLMSIIFPVMAAIAANNGKPYKYPLTLNLIK</sequence>
<dbReference type="EMBL" id="JACIFD010000013">
    <property type="protein sequence ID" value="MBB4071994.1"/>
    <property type="molecule type" value="Genomic_DNA"/>
</dbReference>
<comment type="caution">
    <text evidence="6">The sequence shown here is derived from an EMBL/GenBank/DDBJ whole genome shotgun (WGS) entry which is preliminary data.</text>
</comment>
<dbReference type="Proteomes" id="UP000571183">
    <property type="component" value="Unassembled WGS sequence"/>
</dbReference>
<accession>A0A840DG19</accession>
<comment type="subcellular location">
    <subcellularLocation>
        <location evidence="1">Membrane</location>
        <topology evidence="1">Multi-pass membrane protein</topology>
    </subcellularLocation>
</comment>
<evidence type="ECO:0008006" key="8">
    <source>
        <dbReference type="Google" id="ProtNLM"/>
    </source>
</evidence>
<evidence type="ECO:0000313" key="7">
    <source>
        <dbReference type="Proteomes" id="UP000571183"/>
    </source>
</evidence>
<dbReference type="InterPro" id="IPR019109">
    <property type="entry name" value="MamF_MmsF"/>
</dbReference>
<keyword evidence="2 5" id="KW-0812">Transmembrane</keyword>
<evidence type="ECO:0000256" key="5">
    <source>
        <dbReference type="SAM" id="Phobius"/>
    </source>
</evidence>
<reference evidence="6" key="1">
    <citation type="submission" date="2020-08" db="EMBL/GenBank/DDBJ databases">
        <title>Sequencing the genomes of 1000 actinobacteria strains.</title>
        <authorList>
            <person name="Klenk H.-P."/>
        </authorList>
    </citation>
    <scope>NUCLEOTIDE SEQUENCE [LARGE SCALE GENOMIC DNA]</scope>
    <source>
        <strain evidence="6">DSM 27064</strain>
    </source>
</reference>
<keyword evidence="4 5" id="KW-0472">Membrane</keyword>
<evidence type="ECO:0000256" key="1">
    <source>
        <dbReference type="ARBA" id="ARBA00004141"/>
    </source>
</evidence>
<feature type="transmembrane region" description="Helical" evidence="5">
    <location>
        <begin position="74"/>
        <end position="96"/>
    </location>
</feature>